<dbReference type="PANTHER" id="PTHR24346:SF110">
    <property type="entry name" value="NON-SPECIFIC SERINE_THREONINE PROTEIN KINASE"/>
    <property type="match status" value="1"/>
</dbReference>
<dbReference type="STRING" id="1561998.A0A1I7UV00"/>
<organism evidence="13 14">
    <name type="scientific">Caenorhabditis tropicalis</name>
    <dbReference type="NCBI Taxonomy" id="1561998"/>
    <lineage>
        <taxon>Eukaryota</taxon>
        <taxon>Metazoa</taxon>
        <taxon>Ecdysozoa</taxon>
        <taxon>Nematoda</taxon>
        <taxon>Chromadorea</taxon>
        <taxon>Rhabditida</taxon>
        <taxon>Rhabditina</taxon>
        <taxon>Rhabditomorpha</taxon>
        <taxon>Rhabditoidea</taxon>
        <taxon>Rhabditidae</taxon>
        <taxon>Peloderinae</taxon>
        <taxon>Caenorhabditis</taxon>
    </lineage>
</organism>
<comment type="catalytic activity">
    <reaction evidence="8">
        <text>L-threonyl-[protein] + ATP = O-phospho-L-threonyl-[protein] + ADP + H(+)</text>
        <dbReference type="Rhea" id="RHEA:46608"/>
        <dbReference type="Rhea" id="RHEA-COMP:11060"/>
        <dbReference type="Rhea" id="RHEA-COMP:11605"/>
        <dbReference type="ChEBI" id="CHEBI:15378"/>
        <dbReference type="ChEBI" id="CHEBI:30013"/>
        <dbReference type="ChEBI" id="CHEBI:30616"/>
        <dbReference type="ChEBI" id="CHEBI:61977"/>
        <dbReference type="ChEBI" id="CHEBI:456216"/>
        <dbReference type="EC" id="2.7.11.1"/>
    </reaction>
</comment>
<evidence type="ECO:0000259" key="12">
    <source>
        <dbReference type="PROSITE" id="PS50011"/>
    </source>
</evidence>
<dbReference type="GO" id="GO:0005524">
    <property type="term" value="F:ATP binding"/>
    <property type="evidence" value="ECO:0007669"/>
    <property type="project" value="UniProtKB-UniRule"/>
</dbReference>
<dbReference type="FunFam" id="1.10.510.10:FF:000407">
    <property type="entry name" value="Non-specific serine/threonine protein kinase"/>
    <property type="match status" value="1"/>
</dbReference>
<keyword evidence="4" id="KW-0808">Transferase</keyword>
<protein>
    <recommendedName>
        <fullName evidence="2">non-specific serine/threonine protein kinase</fullName>
        <ecNumber evidence="2">2.7.11.1</ecNumber>
    </recommendedName>
</protein>
<keyword evidence="6" id="KW-0418">Kinase</keyword>
<evidence type="ECO:0000256" key="3">
    <source>
        <dbReference type="ARBA" id="ARBA00022527"/>
    </source>
</evidence>
<evidence type="ECO:0000256" key="6">
    <source>
        <dbReference type="ARBA" id="ARBA00022777"/>
    </source>
</evidence>
<feature type="region of interest" description="Disordered" evidence="11">
    <location>
        <begin position="573"/>
        <end position="598"/>
    </location>
</feature>
<proteinExistence type="inferred from homology"/>
<dbReference type="SUPFAM" id="SSF56112">
    <property type="entry name" value="Protein kinase-like (PK-like)"/>
    <property type="match status" value="1"/>
</dbReference>
<dbReference type="eggNOG" id="KOG0583">
    <property type="taxonomic scope" value="Eukaryota"/>
</dbReference>
<keyword evidence="13" id="KW-1185">Reference proteome</keyword>
<dbReference type="GO" id="GO:0005737">
    <property type="term" value="C:cytoplasm"/>
    <property type="evidence" value="ECO:0007669"/>
    <property type="project" value="TreeGrafter"/>
</dbReference>
<keyword evidence="7 10" id="KW-0067">ATP-binding</keyword>
<evidence type="ECO:0000256" key="9">
    <source>
        <dbReference type="ARBA" id="ARBA00048679"/>
    </source>
</evidence>
<evidence type="ECO:0000313" key="14">
    <source>
        <dbReference type="WBParaSite" id="Csp11.Scaffold630.g19615.t1"/>
    </source>
</evidence>
<dbReference type="InterPro" id="IPR011009">
    <property type="entry name" value="Kinase-like_dom_sf"/>
</dbReference>
<dbReference type="Gene3D" id="3.30.200.20">
    <property type="entry name" value="Phosphorylase Kinase, domain 1"/>
    <property type="match status" value="1"/>
</dbReference>
<keyword evidence="3" id="KW-0723">Serine/threonine-protein kinase</keyword>
<sequence length="619" mass="69150">MVGPSLNNRPRFTQPDGRFDQTIALAATGHLKIGNFIIKETIGKGAFGAVKKGTHIPTNYNVAIKILNRGRMKGLGTVMKTRNEIDNLQKLSHPHITRLFRVICTPSDIFLVMELVSGGELFSHITKKGTLGIKEARKYFQQIISGVSYCHKHMIVHRDLKPENLLLDHNKNIKIADFGLSNYMTDGDLLSTSCGSPNYAAPELISNKLYVGPEVDLWSCGIILYAMLSGTLPFDDQHVPTLFAKIKSGHYLVPYTMEKSAADLISSMLQVDPVKRADVKKIVAHSWFQIDLPYYLFPEHENESSIVDIDVVQCVAEKYDVKEEDVTGALLGDDLHHFLSIAYRLEVNHKRNANELSQKARDEFWEIGKTMKMESGTPKKSKKTLFRVPHPYSFLATVGRRILDGLKKDQKRMTWNLGIRACLDPVETMKHVFKSLKSVDMEWKVLSVFHIIVRCKPTPETPDPVRVSLQLFSLDKEKNGGYLLDFKGLTEDEEVPGGPPGGRCRSRAASVCVTTPITPKSALRSTDFNGNTSSKLSSPLSPSICIPRVRIADDVEIQSTSFNSYLADIENSMESFEETTSPSTNNSSSPSAEPEPVVRSQTMEFFATCHVIMRSLLAE</sequence>
<evidence type="ECO:0000256" key="11">
    <source>
        <dbReference type="SAM" id="MobiDB-lite"/>
    </source>
</evidence>
<evidence type="ECO:0000256" key="8">
    <source>
        <dbReference type="ARBA" id="ARBA00047899"/>
    </source>
</evidence>
<evidence type="ECO:0000256" key="5">
    <source>
        <dbReference type="ARBA" id="ARBA00022741"/>
    </source>
</evidence>
<evidence type="ECO:0000256" key="4">
    <source>
        <dbReference type="ARBA" id="ARBA00022679"/>
    </source>
</evidence>
<dbReference type="InterPro" id="IPR028375">
    <property type="entry name" value="KA1/Ssp2_C"/>
</dbReference>
<dbReference type="GO" id="GO:0004674">
    <property type="term" value="F:protein serine/threonine kinase activity"/>
    <property type="evidence" value="ECO:0007669"/>
    <property type="project" value="UniProtKB-KW"/>
</dbReference>
<dbReference type="AlphaFoldDB" id="A0A1I7UV00"/>
<keyword evidence="5 10" id="KW-0547">Nucleotide-binding</keyword>
<name>A0A1I7UV00_9PELO</name>
<dbReference type="Pfam" id="PF21147">
    <property type="entry name" value="AMPK_alpha_AID"/>
    <property type="match status" value="1"/>
</dbReference>
<comment type="similarity">
    <text evidence="1">Belongs to the protein kinase superfamily. CAMK Ser/Thr protein kinase family. SNF1 subfamily.</text>
</comment>
<dbReference type="InterPro" id="IPR049020">
    <property type="entry name" value="PRKAA1/2_AID"/>
</dbReference>
<evidence type="ECO:0000256" key="10">
    <source>
        <dbReference type="PROSITE-ProRule" id="PRU10141"/>
    </source>
</evidence>
<accession>A0A1I7UV00</accession>
<dbReference type="PROSITE" id="PS00107">
    <property type="entry name" value="PROTEIN_KINASE_ATP"/>
    <property type="match status" value="1"/>
</dbReference>
<dbReference type="Gene3D" id="3.30.310.80">
    <property type="entry name" value="Kinase associated domain 1, KA1"/>
    <property type="match status" value="1"/>
</dbReference>
<evidence type="ECO:0000256" key="2">
    <source>
        <dbReference type="ARBA" id="ARBA00012513"/>
    </source>
</evidence>
<comment type="catalytic activity">
    <reaction evidence="9">
        <text>L-seryl-[protein] + ATP = O-phospho-L-seryl-[protein] + ADP + H(+)</text>
        <dbReference type="Rhea" id="RHEA:17989"/>
        <dbReference type="Rhea" id="RHEA-COMP:9863"/>
        <dbReference type="Rhea" id="RHEA-COMP:11604"/>
        <dbReference type="ChEBI" id="CHEBI:15378"/>
        <dbReference type="ChEBI" id="CHEBI:29999"/>
        <dbReference type="ChEBI" id="CHEBI:30616"/>
        <dbReference type="ChEBI" id="CHEBI:83421"/>
        <dbReference type="ChEBI" id="CHEBI:456216"/>
        <dbReference type="EC" id="2.7.11.1"/>
    </reaction>
</comment>
<feature type="domain" description="Protein kinase" evidence="12">
    <location>
        <begin position="36"/>
        <end position="288"/>
    </location>
</feature>
<dbReference type="PROSITE" id="PS00108">
    <property type="entry name" value="PROTEIN_KINASE_ST"/>
    <property type="match status" value="1"/>
</dbReference>
<dbReference type="SUPFAM" id="SSF103243">
    <property type="entry name" value="KA1-like"/>
    <property type="match status" value="1"/>
</dbReference>
<evidence type="ECO:0000256" key="1">
    <source>
        <dbReference type="ARBA" id="ARBA00006234"/>
    </source>
</evidence>
<dbReference type="WBParaSite" id="Csp11.Scaffold630.g19615.t1">
    <property type="protein sequence ID" value="Csp11.Scaffold630.g19615.t1"/>
    <property type="gene ID" value="Csp11.Scaffold630.g19615"/>
</dbReference>
<feature type="compositionally biased region" description="Low complexity" evidence="11">
    <location>
        <begin position="573"/>
        <end position="595"/>
    </location>
</feature>
<reference evidence="14" key="1">
    <citation type="submission" date="2016-11" db="UniProtKB">
        <authorList>
            <consortium name="WormBaseParasite"/>
        </authorList>
    </citation>
    <scope>IDENTIFICATION</scope>
</reference>
<dbReference type="GO" id="GO:0035556">
    <property type="term" value="P:intracellular signal transduction"/>
    <property type="evidence" value="ECO:0007669"/>
    <property type="project" value="TreeGrafter"/>
</dbReference>
<dbReference type="PROSITE" id="PS50011">
    <property type="entry name" value="PROTEIN_KINASE_DOM"/>
    <property type="match status" value="1"/>
</dbReference>
<dbReference type="CDD" id="cd14336">
    <property type="entry name" value="UBA_AID_AMPKalpha"/>
    <property type="match status" value="1"/>
</dbReference>
<dbReference type="SMART" id="SM00220">
    <property type="entry name" value="S_TKc"/>
    <property type="match status" value="1"/>
</dbReference>
<feature type="binding site" evidence="10">
    <location>
        <position position="65"/>
    </location>
    <ligand>
        <name>ATP</name>
        <dbReference type="ChEBI" id="CHEBI:30616"/>
    </ligand>
</feature>
<evidence type="ECO:0000313" key="13">
    <source>
        <dbReference type="Proteomes" id="UP000095282"/>
    </source>
</evidence>
<dbReference type="EC" id="2.7.11.1" evidence="2"/>
<dbReference type="InterPro" id="IPR017441">
    <property type="entry name" value="Protein_kinase_ATP_BS"/>
</dbReference>
<dbReference type="Gene3D" id="1.10.8.10">
    <property type="entry name" value="DNA helicase RuvA subunit, C-terminal domain"/>
    <property type="match status" value="1"/>
</dbReference>
<dbReference type="Gene3D" id="1.10.510.10">
    <property type="entry name" value="Transferase(Phosphotransferase) domain 1"/>
    <property type="match status" value="1"/>
</dbReference>
<dbReference type="Pfam" id="PF00069">
    <property type="entry name" value="Pkinase"/>
    <property type="match status" value="1"/>
</dbReference>
<dbReference type="Proteomes" id="UP000095282">
    <property type="component" value="Unplaced"/>
</dbReference>
<dbReference type="GO" id="GO:0106310">
    <property type="term" value="F:protein serine kinase activity"/>
    <property type="evidence" value="ECO:0007669"/>
    <property type="project" value="RHEA"/>
</dbReference>
<dbReference type="InterPro" id="IPR008271">
    <property type="entry name" value="Ser/Thr_kinase_AS"/>
</dbReference>
<dbReference type="PANTHER" id="PTHR24346">
    <property type="entry name" value="MAP/MICROTUBULE AFFINITY-REGULATING KINASE"/>
    <property type="match status" value="1"/>
</dbReference>
<dbReference type="InterPro" id="IPR000719">
    <property type="entry name" value="Prot_kinase_dom"/>
</dbReference>
<evidence type="ECO:0000256" key="7">
    <source>
        <dbReference type="ARBA" id="ARBA00022840"/>
    </source>
</evidence>